<organism evidence="1 2">
    <name type="scientific">Brachionus plicatilis</name>
    <name type="common">Marine rotifer</name>
    <name type="synonym">Brachionus muelleri</name>
    <dbReference type="NCBI Taxonomy" id="10195"/>
    <lineage>
        <taxon>Eukaryota</taxon>
        <taxon>Metazoa</taxon>
        <taxon>Spiralia</taxon>
        <taxon>Gnathifera</taxon>
        <taxon>Rotifera</taxon>
        <taxon>Eurotatoria</taxon>
        <taxon>Monogononta</taxon>
        <taxon>Pseudotrocha</taxon>
        <taxon>Ploima</taxon>
        <taxon>Brachionidae</taxon>
        <taxon>Brachionus</taxon>
    </lineage>
</organism>
<dbReference type="EMBL" id="REGN01002787">
    <property type="protein sequence ID" value="RNA26164.1"/>
    <property type="molecule type" value="Genomic_DNA"/>
</dbReference>
<evidence type="ECO:0000313" key="1">
    <source>
        <dbReference type="EMBL" id="RNA26164.1"/>
    </source>
</evidence>
<dbReference type="Proteomes" id="UP000276133">
    <property type="component" value="Unassembled WGS sequence"/>
</dbReference>
<reference evidence="1 2" key="1">
    <citation type="journal article" date="2018" name="Sci. Rep.">
        <title>Genomic signatures of local adaptation to the degree of environmental predictability in rotifers.</title>
        <authorList>
            <person name="Franch-Gras L."/>
            <person name="Hahn C."/>
            <person name="Garcia-Roger E.M."/>
            <person name="Carmona M.J."/>
            <person name="Serra M."/>
            <person name="Gomez A."/>
        </authorList>
    </citation>
    <scope>NUCLEOTIDE SEQUENCE [LARGE SCALE GENOMIC DNA]</scope>
    <source>
        <strain evidence="1">HYR1</strain>
    </source>
</reference>
<accession>A0A3M7RRH7</accession>
<name>A0A3M7RRH7_BRAPC</name>
<dbReference type="AlphaFoldDB" id="A0A3M7RRH7"/>
<sequence length="59" mass="7061">MISKIKLIILKKHNLFLFNAIFFLTIKFDLRQAVSVFGLGKIDKNRRYTHEIICFLENF</sequence>
<proteinExistence type="predicted"/>
<protein>
    <submittedName>
        <fullName evidence="1">Uncharacterized protein</fullName>
    </submittedName>
</protein>
<evidence type="ECO:0000313" key="2">
    <source>
        <dbReference type="Proteomes" id="UP000276133"/>
    </source>
</evidence>
<gene>
    <name evidence="1" type="ORF">BpHYR1_027624</name>
</gene>
<comment type="caution">
    <text evidence="1">The sequence shown here is derived from an EMBL/GenBank/DDBJ whole genome shotgun (WGS) entry which is preliminary data.</text>
</comment>
<keyword evidence="2" id="KW-1185">Reference proteome</keyword>